<dbReference type="Gene3D" id="3.40.1190.10">
    <property type="entry name" value="Mur-like, catalytic domain"/>
    <property type="match status" value="1"/>
</dbReference>
<feature type="binding site" evidence="7">
    <location>
        <position position="464"/>
    </location>
    <ligand>
        <name>meso-2,6-diaminopimelate</name>
        <dbReference type="ChEBI" id="CHEBI:57791"/>
    </ligand>
</feature>
<keyword evidence="6 7" id="KW-0961">Cell wall biogenesis/degradation</keyword>
<feature type="binding site" evidence="7">
    <location>
        <position position="183"/>
    </location>
    <ligand>
        <name>UDP-N-acetyl-alpha-D-muramoyl-L-alanyl-D-glutamate</name>
        <dbReference type="ChEBI" id="CHEBI:83900"/>
    </ligand>
</feature>
<dbReference type="Gene3D" id="3.90.190.20">
    <property type="entry name" value="Mur ligase, C-terminal domain"/>
    <property type="match status" value="1"/>
</dbReference>
<evidence type="ECO:0000256" key="6">
    <source>
        <dbReference type="ARBA" id="ARBA00023316"/>
    </source>
</evidence>
<evidence type="ECO:0000256" key="3">
    <source>
        <dbReference type="ARBA" id="ARBA00022960"/>
    </source>
</evidence>
<dbReference type="InterPro" id="IPR035911">
    <property type="entry name" value="MurE/MurF_N"/>
</dbReference>
<gene>
    <name evidence="7" type="primary">murE</name>
    <name evidence="12" type="ORF">WG901_18810</name>
</gene>
<evidence type="ECO:0000259" key="11">
    <source>
        <dbReference type="Pfam" id="PF08245"/>
    </source>
</evidence>
<comment type="subcellular location">
    <subcellularLocation>
        <location evidence="7 8">Cytoplasm</location>
    </subcellularLocation>
</comment>
<comment type="pathway">
    <text evidence="7 8">Cell wall biogenesis; peptidoglycan biosynthesis.</text>
</comment>
<keyword evidence="4 7" id="KW-0573">Peptidoglycan synthesis</keyword>
<feature type="binding site" evidence="7">
    <location>
        <begin position="412"/>
        <end position="415"/>
    </location>
    <ligand>
        <name>meso-2,6-diaminopimelate</name>
        <dbReference type="ChEBI" id="CHEBI:57791"/>
    </ligand>
</feature>
<reference evidence="12 13" key="1">
    <citation type="submission" date="2024-03" db="EMBL/GenBank/DDBJ databases">
        <authorList>
            <person name="Jo J.-H."/>
        </authorList>
    </citation>
    <scope>NUCLEOTIDE SEQUENCE [LARGE SCALE GENOMIC DNA]</scope>
    <source>
        <strain evidence="12 13">PS1R-30</strain>
    </source>
</reference>
<evidence type="ECO:0000256" key="7">
    <source>
        <dbReference type="HAMAP-Rule" id="MF_00208"/>
    </source>
</evidence>
<dbReference type="InterPro" id="IPR004101">
    <property type="entry name" value="Mur_ligase_C"/>
</dbReference>
<keyword evidence="5 7" id="KW-0131">Cell cycle</keyword>
<evidence type="ECO:0000313" key="12">
    <source>
        <dbReference type="EMBL" id="MEJ5978712.1"/>
    </source>
</evidence>
<dbReference type="NCBIfam" id="NF001124">
    <property type="entry name" value="PRK00139.1-2"/>
    <property type="match status" value="1"/>
</dbReference>
<feature type="modified residue" description="N6-carboxylysine" evidence="7">
    <location>
        <position position="215"/>
    </location>
</feature>
<accession>A0ABU8S148</accession>
<dbReference type="Pfam" id="PF08245">
    <property type="entry name" value="Mur_ligase_M"/>
    <property type="match status" value="1"/>
</dbReference>
<dbReference type="SUPFAM" id="SSF63418">
    <property type="entry name" value="MurE/MurF N-terminal domain"/>
    <property type="match status" value="1"/>
</dbReference>
<dbReference type="PANTHER" id="PTHR23135:SF4">
    <property type="entry name" value="UDP-N-ACETYLMURAMOYL-L-ALANYL-D-GLUTAMATE--2,6-DIAMINOPIMELATE LIGASE MURE HOMOLOG, CHLOROPLASTIC"/>
    <property type="match status" value="1"/>
</dbReference>
<dbReference type="SUPFAM" id="SSF53623">
    <property type="entry name" value="MurD-like peptide ligases, catalytic domain"/>
    <property type="match status" value="1"/>
</dbReference>
<dbReference type="EMBL" id="JBBHJZ010000004">
    <property type="protein sequence ID" value="MEJ5978712.1"/>
    <property type="molecule type" value="Genomic_DNA"/>
</dbReference>
<dbReference type="Pfam" id="PF01225">
    <property type="entry name" value="Mur_ligase"/>
    <property type="match status" value="1"/>
</dbReference>
<comment type="catalytic activity">
    <reaction evidence="7">
        <text>UDP-N-acetyl-alpha-D-muramoyl-L-alanyl-D-glutamate + meso-2,6-diaminopimelate + ATP = UDP-N-acetyl-alpha-D-muramoyl-L-alanyl-gamma-D-glutamyl-meso-2,6-diaminopimelate + ADP + phosphate + H(+)</text>
        <dbReference type="Rhea" id="RHEA:23676"/>
        <dbReference type="ChEBI" id="CHEBI:15378"/>
        <dbReference type="ChEBI" id="CHEBI:30616"/>
        <dbReference type="ChEBI" id="CHEBI:43474"/>
        <dbReference type="ChEBI" id="CHEBI:57791"/>
        <dbReference type="ChEBI" id="CHEBI:83900"/>
        <dbReference type="ChEBI" id="CHEBI:83905"/>
        <dbReference type="ChEBI" id="CHEBI:456216"/>
        <dbReference type="EC" id="6.3.2.13"/>
    </reaction>
</comment>
<feature type="binding site" evidence="7">
    <location>
        <position position="388"/>
    </location>
    <ligand>
        <name>meso-2,6-diaminopimelate</name>
        <dbReference type="ChEBI" id="CHEBI:57791"/>
    </ligand>
</feature>
<dbReference type="InterPro" id="IPR013221">
    <property type="entry name" value="Mur_ligase_cen"/>
</dbReference>
<keyword evidence="3 7" id="KW-0133">Cell shape</keyword>
<dbReference type="PANTHER" id="PTHR23135">
    <property type="entry name" value="MUR LIGASE FAMILY MEMBER"/>
    <property type="match status" value="1"/>
</dbReference>
<dbReference type="NCBIfam" id="NF001126">
    <property type="entry name" value="PRK00139.1-4"/>
    <property type="match status" value="1"/>
</dbReference>
<keyword evidence="2 7" id="KW-0132">Cell division</keyword>
<comment type="caution">
    <text evidence="7">Lacks conserved residue(s) required for the propagation of feature annotation.</text>
</comment>
<evidence type="ECO:0000259" key="9">
    <source>
        <dbReference type="Pfam" id="PF01225"/>
    </source>
</evidence>
<feature type="binding site" evidence="7">
    <location>
        <position position="175"/>
    </location>
    <ligand>
        <name>UDP-N-acetyl-alpha-D-muramoyl-L-alanyl-D-glutamate</name>
        <dbReference type="ChEBI" id="CHEBI:83900"/>
    </ligand>
</feature>
<dbReference type="EC" id="6.3.2.13" evidence="7"/>
<feature type="binding site" evidence="7">
    <location>
        <begin position="106"/>
        <end position="112"/>
    </location>
    <ligand>
        <name>ATP</name>
        <dbReference type="ChEBI" id="CHEBI:30616"/>
    </ligand>
</feature>
<dbReference type="InterPro" id="IPR036565">
    <property type="entry name" value="Mur-like_cat_sf"/>
</dbReference>
<dbReference type="Proteomes" id="UP001361239">
    <property type="component" value="Unassembled WGS sequence"/>
</dbReference>
<sequence>MRLDALAQAAGIALPASTDANVTGFAIDNRKVAPGTVFGAFQGAKVNGEDFIPAAIAAGAVAVVARPEAKVEGAVHISASEPRRAFAHLAARFFTPVPETVVAVTGTNGKTSCVEMTRQLWRMAGHRAASIGTLGVTTPDETVSTGLTTPDIVTFLANMTGLAREGVTHVAYEASSHGLSQFRNEGLKVAAGAFTNLSRDHLDYHADMDDYFAAKMRLFDEVVVAKEGGGGAAVVWADDAWSAKAIEHANKHGLTLFTVGVNGEAIRLASRQPGQLGQMLEIEHAGTAYTVKLPLIGAYQAANALVSAGLVLATGGDPKQTFDALSRLQPVRGRLERAAITRAGAPVYVDYAHTPDALEAAIAALRPHVGQNGQGGRLIVVFGAGGDRDQGKRPEMGRVAQAQADLVIVTDDNPRGENPGVIRSQVLAGARGAREIGDRRAAIAAAVGEAGAQDIVLVAGKGHEQGQIIGSGDAMRVLPFDDVSVARECAGAPERED</sequence>
<dbReference type="HAMAP" id="MF_00208">
    <property type="entry name" value="MurE"/>
    <property type="match status" value="1"/>
</dbReference>
<dbReference type="Gene3D" id="3.40.1390.10">
    <property type="entry name" value="MurE/MurF, N-terminal domain"/>
    <property type="match status" value="1"/>
</dbReference>
<keyword evidence="7" id="KW-0963">Cytoplasm</keyword>
<keyword evidence="7" id="KW-0067">ATP-binding</keyword>
<dbReference type="Pfam" id="PF02875">
    <property type="entry name" value="Mur_ligase_C"/>
    <property type="match status" value="1"/>
</dbReference>
<name>A0ABU8S148_9SPHN</name>
<feature type="short sequence motif" description="Meso-diaminopimelate recognition motif" evidence="7">
    <location>
        <begin position="412"/>
        <end position="415"/>
    </location>
</feature>
<keyword evidence="7" id="KW-0460">Magnesium</keyword>
<keyword evidence="13" id="KW-1185">Reference proteome</keyword>
<comment type="PTM">
    <text evidence="7">Carboxylation is probably crucial for Mg(2+) binding and, consequently, for the gamma-phosphate positioning of ATP.</text>
</comment>
<dbReference type="RefSeq" id="WP_339588651.1">
    <property type="nucleotide sequence ID" value="NZ_JBBHJZ010000004.1"/>
</dbReference>
<dbReference type="SUPFAM" id="SSF53244">
    <property type="entry name" value="MurD-like peptide ligases, peptide-binding domain"/>
    <property type="match status" value="1"/>
</dbReference>
<dbReference type="InterPro" id="IPR005761">
    <property type="entry name" value="UDP-N-AcMur-Glu-dNH2Pim_ligase"/>
</dbReference>
<evidence type="ECO:0000256" key="1">
    <source>
        <dbReference type="ARBA" id="ARBA00005898"/>
    </source>
</evidence>
<feature type="domain" description="Mur ligase central" evidence="11">
    <location>
        <begin position="104"/>
        <end position="310"/>
    </location>
</feature>
<feature type="binding site" evidence="7">
    <location>
        <begin position="148"/>
        <end position="149"/>
    </location>
    <ligand>
        <name>UDP-N-acetyl-alpha-D-muramoyl-L-alanyl-D-glutamate</name>
        <dbReference type="ChEBI" id="CHEBI:83900"/>
    </ligand>
</feature>
<comment type="function">
    <text evidence="7">Catalyzes the addition of meso-diaminopimelic acid to the nucleotide precursor UDP-N-acetylmuramoyl-L-alanyl-D-glutamate (UMAG) in the biosynthesis of bacterial cell-wall peptidoglycan.</text>
</comment>
<dbReference type="InterPro" id="IPR036615">
    <property type="entry name" value="Mur_ligase_C_dom_sf"/>
</dbReference>
<feature type="binding site" evidence="7">
    <location>
        <position position="181"/>
    </location>
    <ligand>
        <name>UDP-N-acetyl-alpha-D-muramoyl-L-alanyl-D-glutamate</name>
        <dbReference type="ChEBI" id="CHEBI:83900"/>
    </ligand>
</feature>
<evidence type="ECO:0000256" key="2">
    <source>
        <dbReference type="ARBA" id="ARBA00022618"/>
    </source>
</evidence>
<dbReference type="NCBIfam" id="TIGR01085">
    <property type="entry name" value="murE"/>
    <property type="match status" value="1"/>
</dbReference>
<feature type="domain" description="Mur ligase C-terminal" evidence="10">
    <location>
        <begin position="333"/>
        <end position="462"/>
    </location>
</feature>
<comment type="similarity">
    <text evidence="1 7">Belongs to the MurCDEF family. MurE subfamily.</text>
</comment>
<feature type="binding site" evidence="7">
    <location>
        <position position="460"/>
    </location>
    <ligand>
        <name>meso-2,6-diaminopimelate</name>
        <dbReference type="ChEBI" id="CHEBI:57791"/>
    </ligand>
</feature>
<evidence type="ECO:0000259" key="10">
    <source>
        <dbReference type="Pfam" id="PF02875"/>
    </source>
</evidence>
<keyword evidence="7" id="KW-0547">Nucleotide-binding</keyword>
<feature type="domain" description="Mur ligase N-terminal catalytic" evidence="9">
    <location>
        <begin position="22"/>
        <end position="82"/>
    </location>
</feature>
<comment type="cofactor">
    <cofactor evidence="7">
        <name>Mg(2+)</name>
        <dbReference type="ChEBI" id="CHEBI:18420"/>
    </cofactor>
</comment>
<organism evidence="12 13">
    <name type="scientific">Novosphingobium anseongense</name>
    <dbReference type="NCBI Taxonomy" id="3133436"/>
    <lineage>
        <taxon>Bacteria</taxon>
        <taxon>Pseudomonadati</taxon>
        <taxon>Pseudomonadota</taxon>
        <taxon>Alphaproteobacteria</taxon>
        <taxon>Sphingomonadales</taxon>
        <taxon>Sphingomonadaceae</taxon>
        <taxon>Novosphingobium</taxon>
    </lineage>
</organism>
<evidence type="ECO:0000256" key="8">
    <source>
        <dbReference type="RuleBase" id="RU004135"/>
    </source>
</evidence>
<evidence type="ECO:0000313" key="13">
    <source>
        <dbReference type="Proteomes" id="UP001361239"/>
    </source>
</evidence>
<evidence type="ECO:0000256" key="4">
    <source>
        <dbReference type="ARBA" id="ARBA00022984"/>
    </source>
</evidence>
<proteinExistence type="inferred from homology"/>
<comment type="caution">
    <text evidence="12">The sequence shown here is derived from an EMBL/GenBank/DDBJ whole genome shotgun (WGS) entry which is preliminary data.</text>
</comment>
<keyword evidence="7 12" id="KW-0436">Ligase</keyword>
<dbReference type="GO" id="GO:0008765">
    <property type="term" value="F:UDP-N-acetylmuramoylalanyl-D-glutamate-2,6-diaminopimelate ligase activity"/>
    <property type="evidence" value="ECO:0007669"/>
    <property type="project" value="UniProtKB-EC"/>
</dbReference>
<dbReference type="InterPro" id="IPR000713">
    <property type="entry name" value="Mur_ligase_N"/>
</dbReference>
<evidence type="ECO:0000256" key="5">
    <source>
        <dbReference type="ARBA" id="ARBA00023306"/>
    </source>
</evidence>
<protein>
    <recommendedName>
        <fullName evidence="7">UDP-N-acetylmuramoyl-L-alanyl-D-glutamate--2,6-diaminopimelate ligase</fullName>
        <ecNumber evidence="7">6.3.2.13</ecNumber>
    </recommendedName>
    <alternativeName>
        <fullName evidence="7">Meso-A2pm-adding enzyme</fullName>
    </alternativeName>
    <alternativeName>
        <fullName evidence="7">Meso-diaminopimelate-adding enzyme</fullName>
    </alternativeName>
    <alternativeName>
        <fullName evidence="7">UDP-MurNAc-L-Ala-D-Glu:meso-diaminopimelate ligase</fullName>
    </alternativeName>
    <alternativeName>
        <fullName evidence="7">UDP-MurNAc-tripeptide synthetase</fullName>
    </alternativeName>
    <alternativeName>
        <fullName evidence="7">UDP-N-acetylmuramyl-tripeptide synthetase</fullName>
    </alternativeName>
</protein>